<keyword evidence="2" id="KW-0560">Oxidoreductase</keyword>
<dbReference type="PRINTS" id="PR00081">
    <property type="entry name" value="GDHRDH"/>
</dbReference>
<dbReference type="PANTHER" id="PTHR42901">
    <property type="entry name" value="ALCOHOL DEHYDROGENASE"/>
    <property type="match status" value="1"/>
</dbReference>
<dbReference type="InterPro" id="IPR002347">
    <property type="entry name" value="SDR_fam"/>
</dbReference>
<protein>
    <submittedName>
        <fullName evidence="4">Short chain dehydrogenase</fullName>
    </submittedName>
</protein>
<evidence type="ECO:0000256" key="2">
    <source>
        <dbReference type="ARBA" id="ARBA00023002"/>
    </source>
</evidence>
<dbReference type="PANTHER" id="PTHR42901:SF1">
    <property type="entry name" value="ALCOHOL DEHYDROGENASE"/>
    <property type="match status" value="1"/>
</dbReference>
<comment type="caution">
    <text evidence="4">The sequence shown here is derived from an EMBL/GenBank/DDBJ whole genome shotgun (WGS) entry which is preliminary data.</text>
</comment>
<accession>A0A1Y2E630</accession>
<dbReference type="GO" id="GO:0016491">
    <property type="term" value="F:oxidoreductase activity"/>
    <property type="evidence" value="ECO:0007669"/>
    <property type="project" value="UniProtKB-KW"/>
</dbReference>
<evidence type="ECO:0000313" key="4">
    <source>
        <dbReference type="EMBL" id="ORY67018.1"/>
    </source>
</evidence>
<dbReference type="Pfam" id="PF00106">
    <property type="entry name" value="adh_short"/>
    <property type="match status" value="1"/>
</dbReference>
<dbReference type="EMBL" id="MCFJ01000004">
    <property type="protein sequence ID" value="ORY67018.1"/>
    <property type="molecule type" value="Genomic_DNA"/>
</dbReference>
<evidence type="ECO:0000256" key="1">
    <source>
        <dbReference type="ARBA" id="ARBA00006484"/>
    </source>
</evidence>
<name>A0A1Y2E630_9PEZI</name>
<comment type="similarity">
    <text evidence="1">Belongs to the short-chain dehydrogenases/reductases (SDR) family.</text>
</comment>
<sequence length="287" mass="30759">MQPPLPSATPTWHNNTYATISPQRRELSAAGKTVIIIGAGTGIGRETAKAYGSAGAARLVLVGRNEYSLNETASSLPREISSLVCVADVTQDKRMQDVARSVGMWDIIVLCAAYVSDPSPMASANIDEWWLSFETNTKGTFVAIKTFLPTANPSKATILALTTGTTAMPAAMIPGLSAYMASKLAQTKIMEFLAAENPNVFAATVHPGMVETGIFTKSGAKAEMLPMDKVQLPAHFLVWMSSSEAAFLNGRSVWANWDVEELKAQANSIQSGIYMTSGINGWPYTNM</sequence>
<gene>
    <name evidence="4" type="ORF">BCR38DRAFT_425557</name>
</gene>
<dbReference type="SUPFAM" id="SSF51735">
    <property type="entry name" value="NAD(P)-binding Rossmann-fold domains"/>
    <property type="match status" value="1"/>
</dbReference>
<dbReference type="InParanoid" id="A0A1Y2E630"/>
<dbReference type="Proteomes" id="UP000193689">
    <property type="component" value="Unassembled WGS sequence"/>
</dbReference>
<dbReference type="InterPro" id="IPR036291">
    <property type="entry name" value="NAD(P)-bd_dom_sf"/>
</dbReference>
<feature type="domain" description="Ketoreductase" evidence="3">
    <location>
        <begin position="32"/>
        <end position="213"/>
    </location>
</feature>
<evidence type="ECO:0000313" key="5">
    <source>
        <dbReference type="Proteomes" id="UP000193689"/>
    </source>
</evidence>
<dbReference type="GeneID" id="63775935"/>
<proteinExistence type="inferred from homology"/>
<dbReference type="SMART" id="SM00822">
    <property type="entry name" value="PKS_KR"/>
    <property type="match status" value="1"/>
</dbReference>
<dbReference type="CDD" id="cd05233">
    <property type="entry name" value="SDR_c"/>
    <property type="match status" value="1"/>
</dbReference>
<dbReference type="Gene3D" id="3.40.50.720">
    <property type="entry name" value="NAD(P)-binding Rossmann-like Domain"/>
    <property type="match status" value="1"/>
</dbReference>
<dbReference type="RefSeq" id="XP_040717642.1">
    <property type="nucleotide sequence ID" value="XM_040859723.1"/>
</dbReference>
<dbReference type="STRING" id="1141098.A0A1Y2E630"/>
<reference evidence="4 5" key="1">
    <citation type="submission" date="2016-07" db="EMBL/GenBank/DDBJ databases">
        <title>Pervasive Adenine N6-methylation of Active Genes in Fungi.</title>
        <authorList>
            <consortium name="DOE Joint Genome Institute"/>
            <person name="Mondo S.J."/>
            <person name="Dannebaum R.O."/>
            <person name="Kuo R.C."/>
            <person name="Labutti K."/>
            <person name="Haridas S."/>
            <person name="Kuo A."/>
            <person name="Salamov A."/>
            <person name="Ahrendt S.R."/>
            <person name="Lipzen A."/>
            <person name="Sullivan W."/>
            <person name="Andreopoulos W.B."/>
            <person name="Clum A."/>
            <person name="Lindquist E."/>
            <person name="Daum C."/>
            <person name="Ramamoorthy G.K."/>
            <person name="Gryganskyi A."/>
            <person name="Culley D."/>
            <person name="Magnuson J.K."/>
            <person name="James T.Y."/>
            <person name="O'Malley M.A."/>
            <person name="Stajich J.E."/>
            <person name="Spatafora J.W."/>
            <person name="Visel A."/>
            <person name="Grigoriev I.V."/>
        </authorList>
    </citation>
    <scope>NUCLEOTIDE SEQUENCE [LARGE SCALE GENOMIC DNA]</scope>
    <source>
        <strain evidence="4 5">CBS 129021</strain>
    </source>
</reference>
<dbReference type="OrthoDB" id="1933717at2759"/>
<organism evidence="4 5">
    <name type="scientific">Pseudomassariella vexata</name>
    <dbReference type="NCBI Taxonomy" id="1141098"/>
    <lineage>
        <taxon>Eukaryota</taxon>
        <taxon>Fungi</taxon>
        <taxon>Dikarya</taxon>
        <taxon>Ascomycota</taxon>
        <taxon>Pezizomycotina</taxon>
        <taxon>Sordariomycetes</taxon>
        <taxon>Xylariomycetidae</taxon>
        <taxon>Amphisphaeriales</taxon>
        <taxon>Pseudomassariaceae</taxon>
        <taxon>Pseudomassariella</taxon>
    </lineage>
</organism>
<keyword evidence="5" id="KW-1185">Reference proteome</keyword>
<dbReference type="AlphaFoldDB" id="A0A1Y2E630"/>
<evidence type="ECO:0000259" key="3">
    <source>
        <dbReference type="SMART" id="SM00822"/>
    </source>
</evidence>
<dbReference type="InterPro" id="IPR057326">
    <property type="entry name" value="KR_dom"/>
</dbReference>